<evidence type="ECO:0000256" key="1">
    <source>
        <dbReference type="SAM" id="Phobius"/>
    </source>
</evidence>
<dbReference type="Pfam" id="PF07331">
    <property type="entry name" value="TctB"/>
    <property type="match status" value="1"/>
</dbReference>
<evidence type="ECO:0000313" key="3">
    <source>
        <dbReference type="EMBL" id="SIT34977.1"/>
    </source>
</evidence>
<gene>
    <name evidence="3" type="ORF">BN2476_10035</name>
</gene>
<dbReference type="AlphaFoldDB" id="A0A1N7RJU9"/>
<feature type="transmembrane region" description="Helical" evidence="1">
    <location>
        <begin position="44"/>
        <end position="64"/>
    </location>
</feature>
<feature type="transmembrane region" description="Helical" evidence="1">
    <location>
        <begin position="129"/>
        <end position="148"/>
    </location>
</feature>
<keyword evidence="4" id="KW-1185">Reference proteome</keyword>
<accession>A0A1N7RJU9</accession>
<evidence type="ECO:0000313" key="4">
    <source>
        <dbReference type="Proteomes" id="UP000195569"/>
    </source>
</evidence>
<feature type="domain" description="DUF1468" evidence="2">
    <location>
        <begin position="15"/>
        <end position="153"/>
    </location>
</feature>
<sequence>MKKLKTAFNRDYYGGGLMLLLGLIVVMIGRTYEIGSMRSMGPGFVPVSLGAILAILGISIAAGAKRESAETNEAESHPEFTAEWRGWICIILSVVAFVVLGEFFGFIPAVFAVVFISALGDRENTIGRVLLLSLGTTIFGVIVFWWLLKIQLPLFTWGH</sequence>
<keyword evidence="1" id="KW-0812">Transmembrane</keyword>
<keyword evidence="1" id="KW-1133">Transmembrane helix</keyword>
<feature type="transmembrane region" description="Helical" evidence="1">
    <location>
        <begin position="12"/>
        <end position="32"/>
    </location>
</feature>
<dbReference type="InterPro" id="IPR009936">
    <property type="entry name" value="DUF1468"/>
</dbReference>
<reference evidence="3" key="1">
    <citation type="submission" date="2016-12" db="EMBL/GenBank/DDBJ databases">
        <authorList>
            <person name="Moulin L."/>
        </authorList>
    </citation>
    <scope>NUCLEOTIDE SEQUENCE [LARGE SCALE GENOMIC DNA]</scope>
    <source>
        <strain evidence="3">STM 7183</strain>
    </source>
</reference>
<dbReference type="Proteomes" id="UP000195569">
    <property type="component" value="Unassembled WGS sequence"/>
</dbReference>
<feature type="transmembrane region" description="Helical" evidence="1">
    <location>
        <begin position="84"/>
        <end position="117"/>
    </location>
</feature>
<keyword evidence="1" id="KW-0472">Membrane</keyword>
<evidence type="ECO:0000259" key="2">
    <source>
        <dbReference type="Pfam" id="PF07331"/>
    </source>
</evidence>
<organism evidence="3 4">
    <name type="scientific">Paraburkholderia piptadeniae</name>
    <dbReference type="NCBI Taxonomy" id="1701573"/>
    <lineage>
        <taxon>Bacteria</taxon>
        <taxon>Pseudomonadati</taxon>
        <taxon>Pseudomonadota</taxon>
        <taxon>Betaproteobacteria</taxon>
        <taxon>Burkholderiales</taxon>
        <taxon>Burkholderiaceae</taxon>
        <taxon>Paraburkholderia</taxon>
    </lineage>
</organism>
<name>A0A1N7RJU9_9BURK</name>
<protein>
    <submittedName>
        <fullName evidence="3">Tripartite tricarboxylate transporter(TTT) family, TctB (4TM) subunit</fullName>
    </submittedName>
</protein>
<dbReference type="EMBL" id="CYGY02000001">
    <property type="protein sequence ID" value="SIT34977.1"/>
    <property type="molecule type" value="Genomic_DNA"/>
</dbReference>
<proteinExistence type="predicted"/>
<comment type="caution">
    <text evidence="3">The sequence shown here is derived from an EMBL/GenBank/DDBJ whole genome shotgun (WGS) entry which is preliminary data.</text>
</comment>